<evidence type="ECO:0000256" key="2">
    <source>
        <dbReference type="SAM" id="SignalP"/>
    </source>
</evidence>
<evidence type="ECO:0000313" key="3">
    <source>
        <dbReference type="EMBL" id="OLY79580.1"/>
    </source>
</evidence>
<reference evidence="3 4" key="1">
    <citation type="journal article" date="2016" name="Mol. Biol. Evol.">
        <title>Genome-Wide Survey of Gut Fungi (Harpellales) Reveals the First Horizontally Transferred Ubiquitin Gene from a Mosquito Host.</title>
        <authorList>
            <person name="Wang Y."/>
            <person name="White M.M."/>
            <person name="Kvist S."/>
            <person name="Moncalvo J.M."/>
        </authorList>
    </citation>
    <scope>NUCLEOTIDE SEQUENCE [LARGE SCALE GENOMIC DNA]</scope>
    <source>
        <strain evidence="3 4">ALG-7-W6</strain>
    </source>
</reference>
<dbReference type="EMBL" id="LSSL01004277">
    <property type="protein sequence ID" value="OLY79580.1"/>
    <property type="molecule type" value="Genomic_DNA"/>
</dbReference>
<protein>
    <submittedName>
        <fullName evidence="3">Uncharacterized protein</fullName>
    </submittedName>
</protein>
<dbReference type="Proteomes" id="UP000187455">
    <property type="component" value="Unassembled WGS sequence"/>
</dbReference>
<dbReference type="OrthoDB" id="5698452at2759"/>
<keyword evidence="2" id="KW-0732">Signal</keyword>
<name>A0A1R0GRS2_9FUNG</name>
<comment type="caution">
    <text evidence="3">The sequence shown here is derived from an EMBL/GenBank/DDBJ whole genome shotgun (WGS) entry which is preliminary data.</text>
</comment>
<evidence type="ECO:0000313" key="4">
    <source>
        <dbReference type="Proteomes" id="UP000187455"/>
    </source>
</evidence>
<feature type="signal peptide" evidence="2">
    <location>
        <begin position="1"/>
        <end position="19"/>
    </location>
</feature>
<keyword evidence="4" id="KW-1185">Reference proteome</keyword>
<feature type="chain" id="PRO_5012119006" evidence="2">
    <location>
        <begin position="20"/>
        <end position="219"/>
    </location>
</feature>
<gene>
    <name evidence="3" type="ORF">AYI68_g6347</name>
</gene>
<feature type="region of interest" description="Disordered" evidence="1">
    <location>
        <begin position="148"/>
        <end position="187"/>
    </location>
</feature>
<dbReference type="AlphaFoldDB" id="A0A1R0GRS2"/>
<sequence>MLFYFKMLLLAMPVFSAVAQFGNWTIIDPADTSKVVTYTNSTGYSFFLLRGNIASTNCGTIDSYSQYGCVYSAKCLEKSTGFSQCPSNYYYSRGTTAVCNEYVSMVGGDMVVQFQMDCNIDYSRELVTINSSNSTVSAAAASVSDSSATVSSTSNSSPTSSITHTGSSMSSQISSGSDSSSGSLNSSSTSSPLSVSDGVSITNSFGVLVSLSIFCLSLF</sequence>
<proteinExistence type="predicted"/>
<accession>A0A1R0GRS2</accession>
<organism evidence="3 4">
    <name type="scientific">Smittium mucronatum</name>
    <dbReference type="NCBI Taxonomy" id="133383"/>
    <lineage>
        <taxon>Eukaryota</taxon>
        <taxon>Fungi</taxon>
        <taxon>Fungi incertae sedis</taxon>
        <taxon>Zoopagomycota</taxon>
        <taxon>Kickxellomycotina</taxon>
        <taxon>Harpellomycetes</taxon>
        <taxon>Harpellales</taxon>
        <taxon>Legeriomycetaceae</taxon>
        <taxon>Smittium</taxon>
    </lineage>
</organism>
<evidence type="ECO:0000256" key="1">
    <source>
        <dbReference type="SAM" id="MobiDB-lite"/>
    </source>
</evidence>